<dbReference type="EnsemblMetazoa" id="PPAI005458-RA">
    <property type="protein sequence ID" value="PPAI005458-PA"/>
    <property type="gene ID" value="PPAI005458"/>
</dbReference>
<evidence type="ECO:0000313" key="2">
    <source>
        <dbReference type="EnsemblMetazoa" id="PPAI005458-PA"/>
    </source>
</evidence>
<sequence length="1020" mass="112805">MSSTSSSTCPCFVQNAWKKDLCSNCFKSKDEHTNLSTMKSIKIPPLNGTPPKGIMRPIGGKRKKNKVSFPKELSQVIGFGGDWIDSDTDSDAETLDSPVQSEDHSPVYDDNDHDLQRLTKTNTDFNMNNGNLLGDPEVNIKRSFAALKLGTPQRDSDGKKQTLKISMTEKKTDTTNIIIKTTPKKSEDDDTPAIVSVSEKSLLEEISETLEKNEFGKETSNLLQNKKEEANYKSSDLSVRLEIKNSLNKVLGDNKRPISRHVPVAKDQPKPRVPIYAKTTDTDSNSSDVENGISEYYDVVETTTKKTSGEVKAHAPSRTSFFSSQFITDMCLSTKPVSQHLKKRSEMYNLSDGSFITGKITSDGLIVTKTSSEDALDSTGSSFDSSSDEEMSSINRSESDSGIVANEYQNVEAESRLDVRTTPTTSSGTTTTPSSTDYEVIEVQGESGRDDVFSVEKSRELAGEPDGSSDPDVNGEAPALPTSPPPNVEPRSLFLHSLQKHLAMEKPKVPSKPAVNVVKTFTKKPQASVAQQQVILQLQSVIKSPEEKATLAKQDSSDPGKVPKKGRAPNPPPSPVSETKKDAARITKMTPKKDIIEPTKIEEPAKSTDCQKVLPMEQSPTLYTRNPSAALKSTSPVVREKDKRERATINPKFRSLNSLNSHNYYNEKQRPSTPEPAPRKSLSLSQDNLLMDKPKKAKFSIRKFLRMGSSKTLEDAGTKRSGIYEELPGTAMQTKPRLVKDTSKMGIKDESKNNIVTGKPPAPPQRTVEISKPARPPPPKSAELIRKQQQHLEMNLDKTDSVKQRVDNVYANLGEVRSSMAPRKPERTASMREREAQLELARRRTPRKHQEYPDTASDISSSSISRDTQGTNLSRSVSDASEISADGKAPSKDGKNSESDSVENKAKVKEVTENEHNSEIVQHKSSGQQTLASSASATTHGDTINERKRRLLEIDQHNISSKVEMFERTISDARPKQNLDIKSSVQKMSNTIDNYLKVWSTILFDLEIKLGIFDFTKKID</sequence>
<feature type="compositionally biased region" description="Low complexity" evidence="1">
    <location>
        <begin position="655"/>
        <end position="664"/>
    </location>
</feature>
<dbReference type="AlphaFoldDB" id="A0A1B0DCB9"/>
<feature type="region of interest" description="Disordered" evidence="1">
    <location>
        <begin position="744"/>
        <end position="785"/>
    </location>
</feature>
<feature type="compositionally biased region" description="Basic and acidic residues" evidence="1">
    <location>
        <begin position="578"/>
        <end position="606"/>
    </location>
</feature>
<organism evidence="2 3">
    <name type="scientific">Phlebotomus papatasi</name>
    <name type="common">Sandfly</name>
    <dbReference type="NCBI Taxonomy" id="29031"/>
    <lineage>
        <taxon>Eukaryota</taxon>
        <taxon>Metazoa</taxon>
        <taxon>Ecdysozoa</taxon>
        <taxon>Arthropoda</taxon>
        <taxon>Hexapoda</taxon>
        <taxon>Insecta</taxon>
        <taxon>Pterygota</taxon>
        <taxon>Neoptera</taxon>
        <taxon>Endopterygota</taxon>
        <taxon>Diptera</taxon>
        <taxon>Nematocera</taxon>
        <taxon>Psychodoidea</taxon>
        <taxon>Psychodidae</taxon>
        <taxon>Phlebotomus</taxon>
        <taxon>Phlebotomus</taxon>
    </lineage>
</organism>
<dbReference type="EMBL" id="AJVK01030742">
    <property type="status" value="NOT_ANNOTATED_CDS"/>
    <property type="molecule type" value="Genomic_DNA"/>
</dbReference>
<feature type="region of interest" description="Disordered" evidence="1">
    <location>
        <begin position="547"/>
        <end position="689"/>
    </location>
</feature>
<dbReference type="EMBL" id="AJVK01030741">
    <property type="status" value="NOT_ANNOTATED_CDS"/>
    <property type="molecule type" value="Genomic_DNA"/>
</dbReference>
<feature type="compositionally biased region" description="Basic and acidic residues" evidence="1">
    <location>
        <begin position="889"/>
        <end position="922"/>
    </location>
</feature>
<feature type="compositionally biased region" description="Polar residues" evidence="1">
    <location>
        <begin position="866"/>
        <end position="881"/>
    </location>
</feature>
<protein>
    <submittedName>
        <fullName evidence="2">Uncharacterized protein</fullName>
    </submittedName>
</protein>
<dbReference type="Proteomes" id="UP000092462">
    <property type="component" value="Unassembled WGS sequence"/>
</dbReference>
<feature type="compositionally biased region" description="Basic and acidic residues" evidence="1">
    <location>
        <begin position="547"/>
        <end position="558"/>
    </location>
</feature>
<name>A0A1B0DCB9_PHLPP</name>
<evidence type="ECO:0000256" key="1">
    <source>
        <dbReference type="SAM" id="MobiDB-lite"/>
    </source>
</evidence>
<keyword evidence="3" id="KW-1185">Reference proteome</keyword>
<proteinExistence type="predicted"/>
<feature type="region of interest" description="Disordered" evidence="1">
    <location>
        <begin position="40"/>
        <end position="66"/>
    </location>
</feature>
<dbReference type="VEuPathDB" id="VectorBase:PPAI005458"/>
<accession>A0A1B0DCB9</accession>
<evidence type="ECO:0000313" key="3">
    <source>
        <dbReference type="Proteomes" id="UP000092462"/>
    </source>
</evidence>
<feature type="region of interest" description="Disordered" evidence="1">
    <location>
        <begin position="813"/>
        <end position="945"/>
    </location>
</feature>
<reference evidence="2" key="1">
    <citation type="submission" date="2022-08" db="UniProtKB">
        <authorList>
            <consortium name="EnsemblMetazoa"/>
        </authorList>
    </citation>
    <scope>IDENTIFICATION</scope>
    <source>
        <strain evidence="2">Israel</strain>
    </source>
</reference>
<dbReference type="VEuPathDB" id="VectorBase:PPAPM1_003869"/>
<dbReference type="PANTHER" id="PTHR37970">
    <property type="entry name" value="PROTEIN CBG08587"/>
    <property type="match status" value="1"/>
</dbReference>
<feature type="compositionally biased region" description="Low complexity" evidence="1">
    <location>
        <begin position="421"/>
        <end position="436"/>
    </location>
</feature>
<dbReference type="PANTHER" id="PTHR37970:SF1">
    <property type="entry name" value="SERINE-RICH ADHESIN FOR PLATELETS"/>
    <property type="match status" value="1"/>
</dbReference>
<feature type="compositionally biased region" description="Basic and acidic residues" evidence="1">
    <location>
        <begin position="447"/>
        <end position="462"/>
    </location>
</feature>
<feature type="compositionally biased region" description="Basic and acidic residues" evidence="1">
    <location>
        <begin position="823"/>
        <end position="852"/>
    </location>
</feature>
<feature type="region of interest" description="Disordered" evidence="1">
    <location>
        <begin position="87"/>
        <end position="113"/>
    </location>
</feature>
<feature type="compositionally biased region" description="Polar residues" evidence="1">
    <location>
        <begin position="618"/>
        <end position="636"/>
    </location>
</feature>
<feature type="compositionally biased region" description="Basic and acidic residues" evidence="1">
    <location>
        <begin position="638"/>
        <end position="647"/>
    </location>
</feature>
<feature type="region of interest" description="Disordered" evidence="1">
    <location>
        <begin position="373"/>
        <end position="493"/>
    </location>
</feature>
<feature type="compositionally biased region" description="Polar residues" evidence="1">
    <location>
        <begin position="923"/>
        <end position="942"/>
    </location>
</feature>